<sequence length="100" mass="11416">MRGRMKRTRWDALFVSWEKVMCVAERKGEGEDSVDENSIQSPVRVCWAPVGSAKNLATALARLPASPQGKRVIFWSESMTHNHCSKITRSFHAGYVYFLR</sequence>
<keyword evidence="2" id="KW-1185">Reference proteome</keyword>
<gene>
    <name evidence="1" type="ORF">M437DRAFT_68233</name>
</gene>
<dbReference type="Proteomes" id="UP000030672">
    <property type="component" value="Unassembled WGS sequence"/>
</dbReference>
<evidence type="ECO:0000313" key="1">
    <source>
        <dbReference type="EMBL" id="KEQ60319.1"/>
    </source>
</evidence>
<dbReference type="HOGENOM" id="CLU_2305504_0_0_1"/>
<dbReference type="AlphaFoldDB" id="A0A074VMH5"/>
<name>A0A074VMH5_AURM1</name>
<protein>
    <submittedName>
        <fullName evidence="1">Uncharacterized protein</fullName>
    </submittedName>
</protein>
<organism evidence="1 2">
    <name type="scientific">Aureobasidium melanogenum (strain CBS 110374)</name>
    <name type="common">Aureobasidium pullulans var. melanogenum</name>
    <dbReference type="NCBI Taxonomy" id="1043003"/>
    <lineage>
        <taxon>Eukaryota</taxon>
        <taxon>Fungi</taxon>
        <taxon>Dikarya</taxon>
        <taxon>Ascomycota</taxon>
        <taxon>Pezizomycotina</taxon>
        <taxon>Dothideomycetes</taxon>
        <taxon>Dothideomycetidae</taxon>
        <taxon>Dothideales</taxon>
        <taxon>Saccotheciaceae</taxon>
        <taxon>Aureobasidium</taxon>
    </lineage>
</organism>
<dbReference type="RefSeq" id="XP_040877342.1">
    <property type="nucleotide sequence ID" value="XM_041025079.1"/>
</dbReference>
<reference evidence="1 2" key="1">
    <citation type="journal article" date="2014" name="BMC Genomics">
        <title>Genome sequencing of four Aureobasidium pullulans varieties: biotechnological potential, stress tolerance, and description of new species.</title>
        <authorList>
            <person name="Gostin Ar C."/>
            <person name="Ohm R.A."/>
            <person name="Kogej T."/>
            <person name="Sonjak S."/>
            <person name="Turk M."/>
            <person name="Zajc J."/>
            <person name="Zalar P."/>
            <person name="Grube M."/>
            <person name="Sun H."/>
            <person name="Han J."/>
            <person name="Sharma A."/>
            <person name="Chiniquy J."/>
            <person name="Ngan C.Y."/>
            <person name="Lipzen A."/>
            <person name="Barry K."/>
            <person name="Grigoriev I.V."/>
            <person name="Gunde-Cimerman N."/>
        </authorList>
    </citation>
    <scope>NUCLEOTIDE SEQUENCE [LARGE SCALE GENOMIC DNA]</scope>
    <source>
        <strain evidence="1 2">CBS 110374</strain>
    </source>
</reference>
<proteinExistence type="predicted"/>
<dbReference type="GeneID" id="63918452"/>
<accession>A0A074VMH5</accession>
<evidence type="ECO:0000313" key="2">
    <source>
        <dbReference type="Proteomes" id="UP000030672"/>
    </source>
</evidence>
<dbReference type="EMBL" id="KL584843">
    <property type="protein sequence ID" value="KEQ60319.1"/>
    <property type="molecule type" value="Genomic_DNA"/>
</dbReference>